<gene>
    <name evidence="3" type="ORF">CTV99_02285</name>
</gene>
<evidence type="ECO:0000259" key="2">
    <source>
        <dbReference type="Pfam" id="PF14040"/>
    </source>
</evidence>
<dbReference type="Pfam" id="PF14040">
    <property type="entry name" value="DNase_NucA_NucB"/>
    <property type="match status" value="1"/>
</dbReference>
<dbReference type="EMBL" id="PEKP01000004">
    <property type="protein sequence ID" value="PIK28175.1"/>
    <property type="molecule type" value="Genomic_DNA"/>
</dbReference>
<dbReference type="Proteomes" id="UP000230768">
    <property type="component" value="Unassembled WGS sequence"/>
</dbReference>
<name>A0A2G8IXC4_BACPU</name>
<protein>
    <submittedName>
        <fullName evidence="3">Sporulation protein</fullName>
    </submittedName>
</protein>
<feature type="region of interest" description="Disordered" evidence="1">
    <location>
        <begin position="63"/>
        <end position="88"/>
    </location>
</feature>
<feature type="compositionally biased region" description="Basic and acidic residues" evidence="1">
    <location>
        <begin position="68"/>
        <end position="81"/>
    </location>
</feature>
<accession>A0A2G8IXC4</accession>
<sequence length="142" mass="15997">MKLLKTILLLLLIVIGVATGYIQLEQSKQETTNSSYDKTIHFPSDRYPETAKHIEEAIEEGQSSICTIDRKNSDEQRDRSLHGIPTKRGYDRDEWPMAMCKEGGKGASVKYVRPSDNRGAGSWVSHQLSDDPDGTKIQFIID</sequence>
<reference evidence="3 4" key="1">
    <citation type="submission" date="2017-11" db="EMBL/GenBank/DDBJ databases">
        <title>Draft genome sequence of Bacillus pumilus 51_5il from lake Gorkoye (Russia: Novosibirsk region).</title>
        <authorList>
            <person name="Shipova A.A."/>
            <person name="Rozanov A.S."/>
            <person name="Bryanskaya A.V."/>
            <person name="Peltek S.E."/>
        </authorList>
    </citation>
    <scope>NUCLEOTIDE SEQUENCE [LARGE SCALE GENOMIC DNA]</scope>
    <source>
        <strain evidence="3 4">51_5il</strain>
    </source>
</reference>
<organism evidence="3 4">
    <name type="scientific">Bacillus pumilus</name>
    <name type="common">Bacillus mesentericus</name>
    <dbReference type="NCBI Taxonomy" id="1408"/>
    <lineage>
        <taxon>Bacteria</taxon>
        <taxon>Bacillati</taxon>
        <taxon>Bacillota</taxon>
        <taxon>Bacilli</taxon>
        <taxon>Bacillales</taxon>
        <taxon>Bacillaceae</taxon>
        <taxon>Bacillus</taxon>
    </lineage>
</organism>
<evidence type="ECO:0000313" key="3">
    <source>
        <dbReference type="EMBL" id="PIK28175.1"/>
    </source>
</evidence>
<evidence type="ECO:0000313" key="4">
    <source>
        <dbReference type="Proteomes" id="UP000230768"/>
    </source>
</evidence>
<feature type="domain" description="Deoxyribonuclease NucA/NucB" evidence="2">
    <location>
        <begin position="85"/>
        <end position="126"/>
    </location>
</feature>
<proteinExistence type="predicted"/>
<dbReference type="RefSeq" id="WP_099726096.1">
    <property type="nucleotide sequence ID" value="NZ_CP101833.1"/>
</dbReference>
<comment type="caution">
    <text evidence="3">The sequence shown here is derived from an EMBL/GenBank/DDBJ whole genome shotgun (WGS) entry which is preliminary data.</text>
</comment>
<dbReference type="AlphaFoldDB" id="A0A2G8IXC4"/>
<evidence type="ECO:0000256" key="1">
    <source>
        <dbReference type="SAM" id="MobiDB-lite"/>
    </source>
</evidence>
<dbReference type="InterPro" id="IPR029476">
    <property type="entry name" value="DNase_NucA_NucB"/>
</dbReference>